<proteinExistence type="predicted"/>
<keyword evidence="1" id="KW-0732">Signal</keyword>
<dbReference type="EMBL" id="CANTFL010001477">
    <property type="protein sequence ID" value="CAI5742832.1"/>
    <property type="molecule type" value="Genomic_DNA"/>
</dbReference>
<evidence type="ECO:0000313" key="3">
    <source>
        <dbReference type="EMBL" id="CAI5742832.1"/>
    </source>
</evidence>
<evidence type="ECO:0000313" key="2">
    <source>
        <dbReference type="EMBL" id="CAI5731319.1"/>
    </source>
</evidence>
<evidence type="ECO:0000313" key="4">
    <source>
        <dbReference type="Proteomes" id="UP001162031"/>
    </source>
</evidence>
<reference evidence="2" key="1">
    <citation type="submission" date="2022-12" db="EMBL/GenBank/DDBJ databases">
        <authorList>
            <person name="Webb A."/>
        </authorList>
    </citation>
    <scope>NUCLEOTIDE SEQUENCE</scope>
    <source>
        <strain evidence="2">Hp1</strain>
    </source>
</reference>
<feature type="chain" id="PRO_5044713916" description="RxLR effector candidate protein" evidence="1">
    <location>
        <begin position="23"/>
        <end position="301"/>
    </location>
</feature>
<sequence>MYVPHHLLPIACAILCLGKSAASTKASGLQVNALPLSVTTVPFQDNATSVPLVDREGQESEERFLLFFCMVFAEFAERLHYWHLNLLERLNVHPSRTLSKFGLSPTASGFSNGVDGLQWLEHAVRYRSKNKKKGKELTDLELFKLLKKRLVHDENLLGVADRLRFQDENAAMKQLSVVFYRALLKDCSPATSKLMLDHWLGSMVVVPDDVFLALGIKVEDLVDHPAVVYQWLRHISEYRKAGSNKYTVEQIKEKLEGASEDQIRKFVDEALKQEDPVLVNMVKEVWGNKQPATVTETAVAT</sequence>
<evidence type="ECO:0008006" key="5">
    <source>
        <dbReference type="Google" id="ProtNLM"/>
    </source>
</evidence>
<protein>
    <recommendedName>
        <fullName evidence="5">RxLR effector candidate protein</fullName>
    </recommendedName>
</protein>
<organism evidence="2 4">
    <name type="scientific">Hyaloperonospora brassicae</name>
    <name type="common">Brassica downy mildew</name>
    <name type="synonym">Peronospora brassicae</name>
    <dbReference type="NCBI Taxonomy" id="162125"/>
    <lineage>
        <taxon>Eukaryota</taxon>
        <taxon>Sar</taxon>
        <taxon>Stramenopiles</taxon>
        <taxon>Oomycota</taxon>
        <taxon>Peronosporomycetes</taxon>
        <taxon>Peronosporales</taxon>
        <taxon>Peronosporaceae</taxon>
        <taxon>Hyaloperonospora</taxon>
    </lineage>
</organism>
<dbReference type="Proteomes" id="UP001162031">
    <property type="component" value="Unassembled WGS sequence"/>
</dbReference>
<keyword evidence="4" id="KW-1185">Reference proteome</keyword>
<dbReference type="EMBL" id="CANTFL010001094">
    <property type="protein sequence ID" value="CAI5731319.1"/>
    <property type="molecule type" value="Genomic_DNA"/>
</dbReference>
<comment type="caution">
    <text evidence="2">The sequence shown here is derived from an EMBL/GenBank/DDBJ whole genome shotgun (WGS) entry which is preliminary data.</text>
</comment>
<name>A0AAV0U8S9_HYABA</name>
<accession>A0AAV0U8S9</accession>
<dbReference type="AlphaFoldDB" id="A0AAV0U8S9"/>
<feature type="signal peptide" evidence="1">
    <location>
        <begin position="1"/>
        <end position="22"/>
    </location>
</feature>
<gene>
    <name evidence="2" type="ORF">HBR001_LOCUS5147</name>
    <name evidence="3" type="ORF">HBR001_LOCUS9181</name>
</gene>
<evidence type="ECO:0000256" key="1">
    <source>
        <dbReference type="SAM" id="SignalP"/>
    </source>
</evidence>